<organism evidence="2 3">
    <name type="scientific">Myodes glareolus</name>
    <name type="common">Bank vole</name>
    <name type="synonym">Clethrionomys glareolus</name>
    <dbReference type="NCBI Taxonomy" id="447135"/>
    <lineage>
        <taxon>Eukaryota</taxon>
        <taxon>Metazoa</taxon>
        <taxon>Chordata</taxon>
        <taxon>Craniata</taxon>
        <taxon>Vertebrata</taxon>
        <taxon>Euteleostomi</taxon>
        <taxon>Mammalia</taxon>
        <taxon>Eutheria</taxon>
        <taxon>Euarchontoglires</taxon>
        <taxon>Glires</taxon>
        <taxon>Rodentia</taxon>
        <taxon>Myomorpha</taxon>
        <taxon>Muroidea</taxon>
        <taxon>Cricetidae</taxon>
        <taxon>Arvicolinae</taxon>
        <taxon>Myodes</taxon>
    </lineage>
</organism>
<proteinExistence type="predicted"/>
<protein>
    <submittedName>
        <fullName evidence="2">Uncharacterized protein</fullName>
    </submittedName>
</protein>
<dbReference type="Proteomes" id="UP001488838">
    <property type="component" value="Unassembled WGS sequence"/>
</dbReference>
<dbReference type="AlphaFoldDB" id="A0AAW0HTA7"/>
<accession>A0AAW0HTA7</accession>
<keyword evidence="1" id="KW-0812">Transmembrane</keyword>
<comment type="caution">
    <text evidence="2">The sequence shown here is derived from an EMBL/GenBank/DDBJ whole genome shotgun (WGS) entry which is preliminary data.</text>
</comment>
<evidence type="ECO:0000256" key="1">
    <source>
        <dbReference type="SAM" id="Phobius"/>
    </source>
</evidence>
<name>A0AAW0HTA7_MYOGA</name>
<keyword evidence="3" id="KW-1185">Reference proteome</keyword>
<evidence type="ECO:0000313" key="3">
    <source>
        <dbReference type="Proteomes" id="UP001488838"/>
    </source>
</evidence>
<keyword evidence="1" id="KW-1133">Transmembrane helix</keyword>
<feature type="transmembrane region" description="Helical" evidence="1">
    <location>
        <begin position="66"/>
        <end position="89"/>
    </location>
</feature>
<sequence>MYPVVQCNCMEVQRGGTESKAGDKTFRALCTQGLCPLFQIYTGEMVIPKDTQNGDFWDNSWDMGGLIVIGLFIATFLFFIIFAIVFGCVEKTVCEED</sequence>
<keyword evidence="1" id="KW-0472">Membrane</keyword>
<dbReference type="EMBL" id="JBBHLL010000344">
    <property type="protein sequence ID" value="KAK7805312.1"/>
    <property type="molecule type" value="Genomic_DNA"/>
</dbReference>
<reference evidence="2 3" key="1">
    <citation type="journal article" date="2023" name="bioRxiv">
        <title>Conserved and derived expression patterns and positive selection on dental genes reveal complex evolutionary context of ever-growing rodent molars.</title>
        <authorList>
            <person name="Calamari Z.T."/>
            <person name="Song A."/>
            <person name="Cohen E."/>
            <person name="Akter M."/>
            <person name="Roy R.D."/>
            <person name="Hallikas O."/>
            <person name="Christensen M.M."/>
            <person name="Li P."/>
            <person name="Marangoni P."/>
            <person name="Jernvall J."/>
            <person name="Klein O.D."/>
        </authorList>
    </citation>
    <scope>NUCLEOTIDE SEQUENCE [LARGE SCALE GENOMIC DNA]</scope>
    <source>
        <strain evidence="2">V071</strain>
    </source>
</reference>
<gene>
    <name evidence="2" type="ORF">U0070_027151</name>
</gene>
<evidence type="ECO:0000313" key="2">
    <source>
        <dbReference type="EMBL" id="KAK7805312.1"/>
    </source>
</evidence>